<dbReference type="InterPro" id="IPR044068">
    <property type="entry name" value="CB"/>
</dbReference>
<evidence type="ECO:0000259" key="6">
    <source>
        <dbReference type="PROSITE" id="PS51898"/>
    </source>
</evidence>
<dbReference type="Gene3D" id="3.30.160.390">
    <property type="entry name" value="Integrase, DNA-binding domain"/>
    <property type="match status" value="1"/>
</dbReference>
<dbReference type="EMBL" id="JBHTIK010000008">
    <property type="protein sequence ID" value="MFD0849414.1"/>
    <property type="molecule type" value="Genomic_DNA"/>
</dbReference>
<evidence type="ECO:0000256" key="1">
    <source>
        <dbReference type="ARBA" id="ARBA00008857"/>
    </source>
</evidence>
<dbReference type="InterPro" id="IPR053876">
    <property type="entry name" value="Phage_int_M"/>
</dbReference>
<dbReference type="InterPro" id="IPR025166">
    <property type="entry name" value="Integrase_DNA_bind_dom"/>
</dbReference>
<reference evidence="9" key="1">
    <citation type="journal article" date="2019" name="Int. J. Syst. Evol. Microbiol.">
        <title>The Global Catalogue of Microorganisms (GCM) 10K type strain sequencing project: providing services to taxonomists for standard genome sequencing and annotation.</title>
        <authorList>
            <consortium name="The Broad Institute Genomics Platform"/>
            <consortium name="The Broad Institute Genome Sequencing Center for Infectious Disease"/>
            <person name="Wu L."/>
            <person name="Ma J."/>
        </authorList>
    </citation>
    <scope>NUCLEOTIDE SEQUENCE [LARGE SCALE GENOMIC DNA]</scope>
    <source>
        <strain evidence="9">CCUG 52537</strain>
    </source>
</reference>
<evidence type="ECO:0000256" key="4">
    <source>
        <dbReference type="ARBA" id="ARBA00023172"/>
    </source>
</evidence>
<gene>
    <name evidence="8" type="ORF">ACFQ00_13850</name>
</gene>
<dbReference type="CDD" id="cd00801">
    <property type="entry name" value="INT_P4_C"/>
    <property type="match status" value="1"/>
</dbReference>
<sequence length="406" mass="46425">MRLSALAIRNAKTREKAYKLGDGHGLYLLIKPSGTRLWRMNYTHMGRQKTLSFGEWPLLSLAEAREKRDEARRCLAAGLDPSEERKLEQMRAEVAASNTFRAIAEEWYVKNEREGLSAVTLAKLRWLLDKAYLTLGNRPIKHIGAQEVLLVLRRIEGAKHYESARRMRSVISRVFRYGIATARADRDVAADLRGALVTPKVKHLAAITNPADAGALMRAIAGYTGHAVTRIALEMSAHVFVRPGEIRQAEWTEFDFDRALWVLPAEKMKMRRQHRVPLSRQVLTLLSELKLHTGHGRYAFPAFHTPRRPMSENTVNTALRRLGYAQDEMTAHGFRAMAATLLNEMSIWNADAIERQLAHMENNGVRRAYTRGEYWEERVRMMQHWSDYLDQLRDGAKVIRAKFGAA</sequence>
<comment type="caution">
    <text evidence="8">The sequence shown here is derived from an EMBL/GenBank/DDBJ whole genome shotgun (WGS) entry which is preliminary data.</text>
</comment>
<dbReference type="InterPro" id="IPR038488">
    <property type="entry name" value="Integrase_DNA-bd_sf"/>
</dbReference>
<dbReference type="RefSeq" id="WP_381491931.1">
    <property type="nucleotide sequence ID" value="NZ_JBHTIK010000008.1"/>
</dbReference>
<dbReference type="PANTHER" id="PTHR30629">
    <property type="entry name" value="PROPHAGE INTEGRASE"/>
    <property type="match status" value="1"/>
</dbReference>
<accession>A0ABW3C6B4</accession>
<protein>
    <submittedName>
        <fullName evidence="8">Tyrosine-type recombinase/integrase</fullName>
    </submittedName>
</protein>
<dbReference type="InterPro" id="IPR002104">
    <property type="entry name" value="Integrase_catalytic"/>
</dbReference>
<dbReference type="InterPro" id="IPR011010">
    <property type="entry name" value="DNA_brk_join_enz"/>
</dbReference>
<name>A0ABW3C6B4_SPHXN</name>
<dbReference type="PROSITE" id="PS51900">
    <property type="entry name" value="CB"/>
    <property type="match status" value="1"/>
</dbReference>
<dbReference type="InterPro" id="IPR013762">
    <property type="entry name" value="Integrase-like_cat_sf"/>
</dbReference>
<dbReference type="Pfam" id="PF13356">
    <property type="entry name" value="Arm-DNA-bind_3"/>
    <property type="match status" value="1"/>
</dbReference>
<dbReference type="Proteomes" id="UP001597124">
    <property type="component" value="Unassembled WGS sequence"/>
</dbReference>
<feature type="domain" description="Tyr recombinase" evidence="6">
    <location>
        <begin position="202"/>
        <end position="382"/>
    </location>
</feature>
<keyword evidence="2" id="KW-0229">DNA integration</keyword>
<dbReference type="PANTHER" id="PTHR30629:SF2">
    <property type="entry name" value="PROPHAGE INTEGRASE INTS-RELATED"/>
    <property type="match status" value="1"/>
</dbReference>
<feature type="domain" description="Core-binding (CB)" evidence="7">
    <location>
        <begin position="98"/>
        <end position="179"/>
    </location>
</feature>
<keyword evidence="4" id="KW-0233">DNA recombination</keyword>
<dbReference type="InterPro" id="IPR010998">
    <property type="entry name" value="Integrase_recombinase_N"/>
</dbReference>
<dbReference type="PROSITE" id="PS51898">
    <property type="entry name" value="TYR_RECOMBINASE"/>
    <property type="match status" value="1"/>
</dbReference>
<evidence type="ECO:0000256" key="3">
    <source>
        <dbReference type="ARBA" id="ARBA00023125"/>
    </source>
</evidence>
<dbReference type="InterPro" id="IPR050808">
    <property type="entry name" value="Phage_Integrase"/>
</dbReference>
<evidence type="ECO:0000256" key="5">
    <source>
        <dbReference type="PROSITE-ProRule" id="PRU01248"/>
    </source>
</evidence>
<dbReference type="SUPFAM" id="SSF56349">
    <property type="entry name" value="DNA breaking-rejoining enzymes"/>
    <property type="match status" value="1"/>
</dbReference>
<dbReference type="Gene3D" id="1.10.150.130">
    <property type="match status" value="1"/>
</dbReference>
<dbReference type="Pfam" id="PF00589">
    <property type="entry name" value="Phage_integrase"/>
    <property type="match status" value="1"/>
</dbReference>
<keyword evidence="3 5" id="KW-0238">DNA-binding</keyword>
<evidence type="ECO:0000256" key="2">
    <source>
        <dbReference type="ARBA" id="ARBA00022908"/>
    </source>
</evidence>
<evidence type="ECO:0000313" key="8">
    <source>
        <dbReference type="EMBL" id="MFD0849414.1"/>
    </source>
</evidence>
<proteinExistence type="inferred from homology"/>
<dbReference type="Gene3D" id="1.10.443.10">
    <property type="entry name" value="Intergrase catalytic core"/>
    <property type="match status" value="1"/>
</dbReference>
<comment type="similarity">
    <text evidence="1">Belongs to the 'phage' integrase family.</text>
</comment>
<organism evidence="8 9">
    <name type="scientific">Sphingosinicella xenopeptidilytica</name>
    <dbReference type="NCBI Taxonomy" id="364098"/>
    <lineage>
        <taxon>Bacteria</taxon>
        <taxon>Pseudomonadati</taxon>
        <taxon>Pseudomonadota</taxon>
        <taxon>Alphaproteobacteria</taxon>
        <taxon>Sphingomonadales</taxon>
        <taxon>Sphingosinicellaceae</taxon>
        <taxon>Sphingosinicella</taxon>
    </lineage>
</organism>
<evidence type="ECO:0000259" key="7">
    <source>
        <dbReference type="PROSITE" id="PS51900"/>
    </source>
</evidence>
<keyword evidence="9" id="KW-1185">Reference proteome</keyword>
<evidence type="ECO:0000313" key="9">
    <source>
        <dbReference type="Proteomes" id="UP001597124"/>
    </source>
</evidence>
<dbReference type="Pfam" id="PF22022">
    <property type="entry name" value="Phage_int_M"/>
    <property type="match status" value="1"/>
</dbReference>